<evidence type="ECO:0000313" key="2">
    <source>
        <dbReference type="EMBL" id="AER98461.1"/>
    </source>
</evidence>
<feature type="region of interest" description="Disordered" evidence="1">
    <location>
        <begin position="1"/>
        <end position="27"/>
    </location>
</feature>
<organism evidence="2">
    <name type="scientific">Mustela putorius furo</name>
    <name type="common">European domestic ferret</name>
    <name type="synonym">Mustela furo</name>
    <dbReference type="NCBI Taxonomy" id="9669"/>
    <lineage>
        <taxon>Eukaryota</taxon>
        <taxon>Metazoa</taxon>
        <taxon>Chordata</taxon>
        <taxon>Craniata</taxon>
        <taxon>Vertebrata</taxon>
        <taxon>Euteleostomi</taxon>
        <taxon>Mammalia</taxon>
        <taxon>Eutheria</taxon>
        <taxon>Laurasiatheria</taxon>
        <taxon>Carnivora</taxon>
        <taxon>Caniformia</taxon>
        <taxon>Musteloidea</taxon>
        <taxon>Mustelidae</taxon>
        <taxon>Mustelinae</taxon>
        <taxon>Mustela</taxon>
    </lineage>
</organism>
<evidence type="ECO:0000256" key="1">
    <source>
        <dbReference type="SAM" id="MobiDB-lite"/>
    </source>
</evidence>
<sequence length="76" mass="7824">GLQRLGGGARRERLGRGEEPNAGAGGSFPDLLRDFFPMVLQEAACRLGDGGGVAGAAGQCPDRDLCGRLVGCPRKL</sequence>
<reference evidence="2" key="1">
    <citation type="journal article" date="2013" name="J. Virol.">
        <title>Sequencing, annotation, and characterization of the influenza ferret infectome.</title>
        <authorList>
            <person name="Leon A.J."/>
            <person name="Banner D."/>
            <person name="Xu L."/>
            <person name="Ran L."/>
            <person name="Peng Z."/>
            <person name="Yi K."/>
            <person name="Chen C."/>
            <person name="Xu F."/>
            <person name="Huang J."/>
            <person name="Zhao Z."/>
            <person name="Lin Z."/>
            <person name="Huang S.H."/>
            <person name="Fang Y."/>
            <person name="Kelvin A.A."/>
            <person name="Ross T.M."/>
            <person name="Farooqui A."/>
            <person name="Kelvin D.J."/>
        </authorList>
    </citation>
    <scope>NUCLEOTIDE SEQUENCE</scope>
    <source>
        <tissue evidence="2">Lungs</tissue>
    </source>
</reference>
<feature type="compositionally biased region" description="Basic and acidic residues" evidence="1">
    <location>
        <begin position="9"/>
        <end position="19"/>
    </location>
</feature>
<accession>M1EQK9</accession>
<feature type="non-terminal residue" evidence="2">
    <location>
        <position position="1"/>
    </location>
</feature>
<feature type="non-terminal residue" evidence="2">
    <location>
        <position position="76"/>
    </location>
</feature>
<name>M1EQK9_MUSPF</name>
<protein>
    <submittedName>
        <fullName evidence="2">F-box protein 17</fullName>
    </submittedName>
</protein>
<dbReference type="AlphaFoldDB" id="M1EQK9"/>
<dbReference type="EMBL" id="JP009864">
    <property type="protein sequence ID" value="AER98461.1"/>
    <property type="molecule type" value="mRNA"/>
</dbReference>
<proteinExistence type="evidence at transcript level"/>